<comment type="caution">
    <text evidence="1">The sequence shown here is derived from an EMBL/GenBank/DDBJ whole genome shotgun (WGS) entry which is preliminary data.</text>
</comment>
<dbReference type="Proteomes" id="UP000293550">
    <property type="component" value="Unassembled WGS sequence"/>
</dbReference>
<protein>
    <submittedName>
        <fullName evidence="1">Uncharacterized protein</fullName>
    </submittedName>
</protein>
<accession>A0A4V2DZW7</accession>
<gene>
    <name evidence="1" type="ORF">EQU50_02625</name>
</gene>
<dbReference type="AlphaFoldDB" id="A0A4V2DZW7"/>
<sequence>MFFLFNGSSEAADVFGNDEVGRQQSFLHPQFGWIFGMKIFPVSNFVGDADSKQDLWQPGPKYYRHTVLPQENLSTFDSYKVMDHLYRENHPDVACRYETLMAKTVSRIPLMTHSIWLTNLDNPVELTDEFIRWFKESCSLHKMDKGWKHYLWVQDRNKLPKTVRALESAGVEIKEVYRELSRACHQLNKS</sequence>
<evidence type="ECO:0000313" key="2">
    <source>
        <dbReference type="Proteomes" id="UP000293550"/>
    </source>
</evidence>
<dbReference type="EMBL" id="SCFB01000004">
    <property type="protein sequence ID" value="RZI46497.1"/>
    <property type="molecule type" value="Genomic_DNA"/>
</dbReference>
<dbReference type="RefSeq" id="WP_165380310.1">
    <property type="nucleotide sequence ID" value="NZ_SCFB01000004.1"/>
</dbReference>
<keyword evidence="2" id="KW-1185">Reference proteome</keyword>
<name>A0A4V2DZW7_9PROT</name>
<evidence type="ECO:0000313" key="1">
    <source>
        <dbReference type="EMBL" id="RZI46497.1"/>
    </source>
</evidence>
<organism evidence="1 2">
    <name type="scientific">Candidatus Finniella inopinata</name>
    <dbReference type="NCBI Taxonomy" id="1696036"/>
    <lineage>
        <taxon>Bacteria</taxon>
        <taxon>Pseudomonadati</taxon>
        <taxon>Pseudomonadota</taxon>
        <taxon>Alphaproteobacteria</taxon>
        <taxon>Holosporales</taxon>
        <taxon>Candidatus Paracaedibacteraceae</taxon>
        <taxon>Candidatus Finniella</taxon>
    </lineage>
</organism>
<reference evidence="1 2" key="1">
    <citation type="submission" date="2018-10" db="EMBL/GenBank/DDBJ databases">
        <title>An updated phylogeny of the Alphaproteobacteria reveals that the parasitic Rickettsiales and Holosporales have independent origins.</title>
        <authorList>
            <person name="Munoz-Gomez S.A."/>
            <person name="Hess S."/>
            <person name="Burger G."/>
            <person name="Lang B.F."/>
            <person name="Susko E."/>
            <person name="Slamovits C.H."/>
            <person name="Roger A.J."/>
        </authorList>
    </citation>
    <scope>NUCLEOTIDE SEQUENCE [LARGE SCALE GENOMIC DNA]</scope>
    <source>
        <strain evidence="1">HOLO01</strain>
    </source>
</reference>
<proteinExistence type="predicted"/>